<sequence length="194" mass="21399">MAKQALSRPPPLPLRRCCQRRGLTTPPPLHLGQPHRSQHHHSEHLYIANGHQRQLVGLAAVTQCSSLTRSSQQCRLAAPMARVFTLINQQARGAAAAMVPQDDTDSPNSPVATLDITLEIPLCAYSSRLLSTKGSRNKNVGALAAEVLEKFAITEDEARKFEPATRTQANNPLWHLNRKGRITASIFKDVCWSK</sequence>
<keyword evidence="7" id="KW-1185">Reference proteome</keyword>
<comment type="caution">
    <text evidence="6">The sequence shown here is derived from an EMBL/GenBank/DDBJ whole genome shotgun (WGS) entry which is preliminary data.</text>
</comment>
<protein>
    <submittedName>
        <fullName evidence="6">Uncharacterized protein</fullName>
    </submittedName>
</protein>
<evidence type="ECO:0000256" key="2">
    <source>
        <dbReference type="ARBA" id="ARBA00022759"/>
    </source>
</evidence>
<keyword evidence="4" id="KW-0269">Exonuclease</keyword>
<dbReference type="InterPro" id="IPR034720">
    <property type="entry name" value="Viral_alk_exo"/>
</dbReference>
<organism evidence="6 7">
    <name type="scientific">Rhipicephalus microplus</name>
    <name type="common">Cattle tick</name>
    <name type="synonym">Boophilus microplus</name>
    <dbReference type="NCBI Taxonomy" id="6941"/>
    <lineage>
        <taxon>Eukaryota</taxon>
        <taxon>Metazoa</taxon>
        <taxon>Ecdysozoa</taxon>
        <taxon>Arthropoda</taxon>
        <taxon>Chelicerata</taxon>
        <taxon>Arachnida</taxon>
        <taxon>Acari</taxon>
        <taxon>Parasitiformes</taxon>
        <taxon>Ixodida</taxon>
        <taxon>Ixodoidea</taxon>
        <taxon>Ixodidae</taxon>
        <taxon>Rhipicephalinae</taxon>
        <taxon>Rhipicephalus</taxon>
        <taxon>Boophilus</taxon>
    </lineage>
</organism>
<accession>A0A9J6EEB1</accession>
<name>A0A9J6EEB1_RHIMP</name>
<dbReference type="Pfam" id="PF01771">
    <property type="entry name" value="Viral_alk_exo"/>
    <property type="match status" value="1"/>
</dbReference>
<evidence type="ECO:0000313" key="6">
    <source>
        <dbReference type="EMBL" id="KAH8032697.1"/>
    </source>
</evidence>
<evidence type="ECO:0000256" key="3">
    <source>
        <dbReference type="ARBA" id="ARBA00022801"/>
    </source>
</evidence>
<feature type="region of interest" description="Disordered" evidence="5">
    <location>
        <begin position="1"/>
        <end position="41"/>
    </location>
</feature>
<evidence type="ECO:0000256" key="5">
    <source>
        <dbReference type="SAM" id="MobiDB-lite"/>
    </source>
</evidence>
<dbReference type="GO" id="GO:0004519">
    <property type="term" value="F:endonuclease activity"/>
    <property type="evidence" value="ECO:0007669"/>
    <property type="project" value="UniProtKB-KW"/>
</dbReference>
<dbReference type="AlphaFoldDB" id="A0A9J6EEB1"/>
<keyword evidence="2" id="KW-0255">Endonuclease</keyword>
<evidence type="ECO:0000256" key="1">
    <source>
        <dbReference type="ARBA" id="ARBA00022722"/>
    </source>
</evidence>
<reference evidence="6" key="1">
    <citation type="journal article" date="2020" name="Cell">
        <title>Large-Scale Comparative Analyses of Tick Genomes Elucidate Their Genetic Diversity and Vector Capacities.</title>
        <authorList>
            <consortium name="Tick Genome and Microbiome Consortium (TIGMIC)"/>
            <person name="Jia N."/>
            <person name="Wang J."/>
            <person name="Shi W."/>
            <person name="Du L."/>
            <person name="Sun Y."/>
            <person name="Zhan W."/>
            <person name="Jiang J.F."/>
            <person name="Wang Q."/>
            <person name="Zhang B."/>
            <person name="Ji P."/>
            <person name="Bell-Sakyi L."/>
            <person name="Cui X.M."/>
            <person name="Yuan T.T."/>
            <person name="Jiang B.G."/>
            <person name="Yang W.F."/>
            <person name="Lam T.T."/>
            <person name="Chang Q.C."/>
            <person name="Ding S.J."/>
            <person name="Wang X.J."/>
            <person name="Zhu J.G."/>
            <person name="Ruan X.D."/>
            <person name="Zhao L."/>
            <person name="Wei J.T."/>
            <person name="Ye R.Z."/>
            <person name="Que T.C."/>
            <person name="Du C.H."/>
            <person name="Zhou Y.H."/>
            <person name="Cheng J.X."/>
            <person name="Dai P.F."/>
            <person name="Guo W.B."/>
            <person name="Han X.H."/>
            <person name="Huang E.J."/>
            <person name="Li L.F."/>
            <person name="Wei W."/>
            <person name="Gao Y.C."/>
            <person name="Liu J.Z."/>
            <person name="Shao H.Z."/>
            <person name="Wang X."/>
            <person name="Wang C.C."/>
            <person name="Yang T.C."/>
            <person name="Huo Q.B."/>
            <person name="Li W."/>
            <person name="Chen H.Y."/>
            <person name="Chen S.E."/>
            <person name="Zhou L.G."/>
            <person name="Ni X.B."/>
            <person name="Tian J.H."/>
            <person name="Sheng Y."/>
            <person name="Liu T."/>
            <person name="Pan Y.S."/>
            <person name="Xia L.Y."/>
            <person name="Li J."/>
            <person name="Zhao F."/>
            <person name="Cao W.C."/>
        </authorList>
    </citation>
    <scope>NUCLEOTIDE SEQUENCE</scope>
    <source>
        <strain evidence="6">Rmic-2018</strain>
    </source>
</reference>
<keyword evidence="1" id="KW-0540">Nuclease</keyword>
<dbReference type="Proteomes" id="UP000821866">
    <property type="component" value="Chromosome 2"/>
</dbReference>
<proteinExistence type="predicted"/>
<evidence type="ECO:0000256" key="4">
    <source>
        <dbReference type="ARBA" id="ARBA00022839"/>
    </source>
</evidence>
<reference evidence="6" key="2">
    <citation type="submission" date="2021-09" db="EMBL/GenBank/DDBJ databases">
        <authorList>
            <person name="Jia N."/>
            <person name="Wang J."/>
            <person name="Shi W."/>
            <person name="Du L."/>
            <person name="Sun Y."/>
            <person name="Zhan W."/>
            <person name="Jiang J."/>
            <person name="Wang Q."/>
            <person name="Zhang B."/>
            <person name="Ji P."/>
            <person name="Sakyi L.B."/>
            <person name="Cui X."/>
            <person name="Yuan T."/>
            <person name="Jiang B."/>
            <person name="Yang W."/>
            <person name="Lam T.T.-Y."/>
            <person name="Chang Q."/>
            <person name="Ding S."/>
            <person name="Wang X."/>
            <person name="Zhu J."/>
            <person name="Ruan X."/>
            <person name="Zhao L."/>
            <person name="Wei J."/>
            <person name="Que T."/>
            <person name="Du C."/>
            <person name="Cheng J."/>
            <person name="Dai P."/>
            <person name="Han X."/>
            <person name="Huang E."/>
            <person name="Gao Y."/>
            <person name="Liu J."/>
            <person name="Shao H."/>
            <person name="Ye R."/>
            <person name="Li L."/>
            <person name="Wei W."/>
            <person name="Wang X."/>
            <person name="Wang C."/>
            <person name="Huo Q."/>
            <person name="Li W."/>
            <person name="Guo W."/>
            <person name="Chen H."/>
            <person name="Chen S."/>
            <person name="Zhou L."/>
            <person name="Zhou L."/>
            <person name="Ni X."/>
            <person name="Tian J."/>
            <person name="Zhou Y."/>
            <person name="Sheng Y."/>
            <person name="Liu T."/>
            <person name="Pan Y."/>
            <person name="Xia L."/>
            <person name="Li J."/>
            <person name="Zhao F."/>
            <person name="Cao W."/>
        </authorList>
    </citation>
    <scope>NUCLEOTIDE SEQUENCE</scope>
    <source>
        <strain evidence="6">Rmic-2018</strain>
        <tissue evidence="6">Larvae</tissue>
    </source>
</reference>
<evidence type="ECO:0000313" key="7">
    <source>
        <dbReference type="Proteomes" id="UP000821866"/>
    </source>
</evidence>
<gene>
    <name evidence="6" type="ORF">HPB51_001381</name>
</gene>
<dbReference type="EMBL" id="JABSTU010000004">
    <property type="protein sequence ID" value="KAH8032697.1"/>
    <property type="molecule type" value="Genomic_DNA"/>
</dbReference>
<dbReference type="GO" id="GO:0004527">
    <property type="term" value="F:exonuclease activity"/>
    <property type="evidence" value="ECO:0007669"/>
    <property type="project" value="UniProtKB-KW"/>
</dbReference>
<keyword evidence="3" id="KW-0378">Hydrolase</keyword>